<comment type="catalytic activity">
    <reaction evidence="12">
        <text>L-proline(in) + Na(+)(in) = L-proline(out) + Na(+)(out)</text>
        <dbReference type="Rhea" id="RHEA:28967"/>
        <dbReference type="ChEBI" id="CHEBI:29101"/>
        <dbReference type="ChEBI" id="CHEBI:60039"/>
    </reaction>
</comment>
<evidence type="ECO:0000256" key="14">
    <source>
        <dbReference type="SAM" id="Phobius"/>
    </source>
</evidence>
<dbReference type="Pfam" id="PF00474">
    <property type="entry name" value="SSF"/>
    <property type="match status" value="1"/>
</dbReference>
<dbReference type="InterPro" id="IPR038377">
    <property type="entry name" value="Na/Glc_symporter_sf"/>
</dbReference>
<organism evidence="15 16">
    <name type="scientific">Ulvibacter antarcticus</name>
    <dbReference type="NCBI Taxonomy" id="442714"/>
    <lineage>
        <taxon>Bacteria</taxon>
        <taxon>Pseudomonadati</taxon>
        <taxon>Bacteroidota</taxon>
        <taxon>Flavobacteriia</taxon>
        <taxon>Flavobacteriales</taxon>
        <taxon>Flavobacteriaceae</taxon>
        <taxon>Ulvibacter</taxon>
    </lineage>
</organism>
<dbReference type="PANTHER" id="PTHR48086">
    <property type="entry name" value="SODIUM/PROLINE SYMPORTER-RELATED"/>
    <property type="match status" value="1"/>
</dbReference>
<evidence type="ECO:0000256" key="4">
    <source>
        <dbReference type="ARBA" id="ARBA00022475"/>
    </source>
</evidence>
<evidence type="ECO:0000256" key="9">
    <source>
        <dbReference type="ARBA" id="ARBA00023065"/>
    </source>
</evidence>
<evidence type="ECO:0000313" key="15">
    <source>
        <dbReference type="EMBL" id="RMA64356.1"/>
    </source>
</evidence>
<keyword evidence="6" id="KW-0769">Symport</keyword>
<evidence type="ECO:0000256" key="8">
    <source>
        <dbReference type="ARBA" id="ARBA00023053"/>
    </source>
</evidence>
<gene>
    <name evidence="15" type="ORF">BXY75_1230</name>
</gene>
<comment type="caution">
    <text evidence="15">The sequence shown here is derived from an EMBL/GenBank/DDBJ whole genome shotgun (WGS) entry which is preliminary data.</text>
</comment>
<proteinExistence type="inferred from homology"/>
<dbReference type="Proteomes" id="UP000271339">
    <property type="component" value="Unassembled WGS sequence"/>
</dbReference>
<keyword evidence="5 14" id="KW-0812">Transmembrane</keyword>
<dbReference type="GO" id="GO:0015293">
    <property type="term" value="F:symporter activity"/>
    <property type="evidence" value="ECO:0007669"/>
    <property type="project" value="UniProtKB-KW"/>
</dbReference>
<keyword evidence="16" id="KW-1185">Reference proteome</keyword>
<feature type="transmembrane region" description="Helical" evidence="14">
    <location>
        <begin position="250"/>
        <end position="271"/>
    </location>
</feature>
<name>A0A3L9YUL8_9FLAO</name>
<feature type="transmembrane region" description="Helical" evidence="14">
    <location>
        <begin position="169"/>
        <end position="186"/>
    </location>
</feature>
<keyword evidence="10 14" id="KW-0472">Membrane</keyword>
<feature type="transmembrane region" description="Helical" evidence="14">
    <location>
        <begin position="327"/>
        <end position="352"/>
    </location>
</feature>
<feature type="transmembrane region" description="Helical" evidence="14">
    <location>
        <begin position="421"/>
        <end position="438"/>
    </location>
</feature>
<feature type="transmembrane region" description="Helical" evidence="14">
    <location>
        <begin position="47"/>
        <end position="74"/>
    </location>
</feature>
<keyword evidence="3" id="KW-0813">Transport</keyword>
<comment type="similarity">
    <text evidence="2 13">Belongs to the sodium:solute symporter (SSF) (TC 2.A.21) family.</text>
</comment>
<evidence type="ECO:0000256" key="13">
    <source>
        <dbReference type="RuleBase" id="RU362091"/>
    </source>
</evidence>
<dbReference type="InterPro" id="IPR050277">
    <property type="entry name" value="Sodium:Solute_Symporter"/>
</dbReference>
<dbReference type="InterPro" id="IPR001734">
    <property type="entry name" value="Na/solute_symporter"/>
</dbReference>
<keyword evidence="4" id="KW-1003">Cell membrane</keyword>
<evidence type="ECO:0000256" key="2">
    <source>
        <dbReference type="ARBA" id="ARBA00006434"/>
    </source>
</evidence>
<evidence type="ECO:0000256" key="11">
    <source>
        <dbReference type="ARBA" id="ARBA00023201"/>
    </source>
</evidence>
<feature type="transmembrane region" description="Helical" evidence="14">
    <location>
        <begin position="135"/>
        <end position="157"/>
    </location>
</feature>
<feature type="transmembrane region" description="Helical" evidence="14">
    <location>
        <begin position="445"/>
        <end position="465"/>
    </location>
</feature>
<dbReference type="GO" id="GO:0006814">
    <property type="term" value="P:sodium ion transport"/>
    <property type="evidence" value="ECO:0007669"/>
    <property type="project" value="UniProtKB-KW"/>
</dbReference>
<reference evidence="15 16" key="1">
    <citation type="submission" date="2018-10" db="EMBL/GenBank/DDBJ databases">
        <title>Genomic Encyclopedia of Archaeal and Bacterial Type Strains, Phase II (KMG-II): from individual species to whole genera.</title>
        <authorList>
            <person name="Goeker M."/>
        </authorList>
    </citation>
    <scope>NUCLEOTIDE SEQUENCE [LARGE SCALE GENOMIC DNA]</scope>
    <source>
        <strain evidence="15 16">DSM 23424</strain>
    </source>
</reference>
<dbReference type="AlphaFoldDB" id="A0A3L9YUL8"/>
<keyword evidence="11" id="KW-0739">Sodium transport</keyword>
<feature type="transmembrane region" description="Helical" evidence="14">
    <location>
        <begin position="198"/>
        <end position="218"/>
    </location>
</feature>
<dbReference type="Gene3D" id="1.20.1730.10">
    <property type="entry name" value="Sodium/glucose cotransporter"/>
    <property type="match status" value="1"/>
</dbReference>
<evidence type="ECO:0000313" key="16">
    <source>
        <dbReference type="Proteomes" id="UP000271339"/>
    </source>
</evidence>
<feature type="transmembrane region" description="Helical" evidence="14">
    <location>
        <begin position="477"/>
        <end position="495"/>
    </location>
</feature>
<dbReference type="PROSITE" id="PS50283">
    <property type="entry name" value="NA_SOLUT_SYMP_3"/>
    <property type="match status" value="1"/>
</dbReference>
<dbReference type="GO" id="GO:0005886">
    <property type="term" value="C:plasma membrane"/>
    <property type="evidence" value="ECO:0007669"/>
    <property type="project" value="UniProtKB-SubCell"/>
</dbReference>
<feature type="transmembrane region" description="Helical" evidence="14">
    <location>
        <begin position="80"/>
        <end position="106"/>
    </location>
</feature>
<keyword evidence="8" id="KW-0915">Sodium</keyword>
<sequence length="510" mass="55697">MLLNILIQMIASDTLVTYMWILLVVYAGVILFFVIRGARKNKNLEDYAVGNIGFPAWVVGLSLAASMTSAATFIINPGFIALYGVSGVISFALVLPIAAFISLIVFTKGFAKQGKAVKATTMAQWIGKRYQSKNYAFFFAVIALLLITFIVLINVGLTQVISKSLNADPFYVLMGITVFVFGYMMFGGANSMVYTNTIQAIIMFIVAIILIGSGAEYFTDGITGFFEKLNAIDPNLSKPTNPTSFLFRDYFEIIATQIVIGVAIVCQPHIITKSLLLKDQGKINTYLFSGISFMIIFFLVVIVGLYARISFPDFMVNGVALKMDEIIPTYVVSKFSVGVGLIIVVGLISAGLSTLESLIQSLSITITSDIINPLFKGKFADKTISINKVVIIALGFVSFLLSWNQIKNPDISVAIFAQNGVYAYFAAAFVPVLFGTFLKNVSTRAVFTASITAIVVHFGIYYGRITPYMQEPVNNPGVSAAIGIVTSLIVGYVFYKLDEKKQRGHIRLDS</sequence>
<keyword evidence="7 14" id="KW-1133">Transmembrane helix</keyword>
<feature type="transmembrane region" description="Helical" evidence="14">
    <location>
        <begin position="15"/>
        <end position="35"/>
    </location>
</feature>
<protein>
    <submittedName>
        <fullName evidence="15">Sodium/pantothenate symporter</fullName>
    </submittedName>
</protein>
<dbReference type="EMBL" id="REFC01000012">
    <property type="protein sequence ID" value="RMA64356.1"/>
    <property type="molecule type" value="Genomic_DNA"/>
</dbReference>
<evidence type="ECO:0000256" key="1">
    <source>
        <dbReference type="ARBA" id="ARBA00004651"/>
    </source>
</evidence>
<feature type="transmembrane region" description="Helical" evidence="14">
    <location>
        <begin position="384"/>
        <end position="401"/>
    </location>
</feature>
<evidence type="ECO:0000256" key="12">
    <source>
        <dbReference type="ARBA" id="ARBA00033708"/>
    </source>
</evidence>
<dbReference type="PANTHER" id="PTHR48086:SF3">
    <property type="entry name" value="SODIUM_PROLINE SYMPORTER"/>
    <property type="match status" value="1"/>
</dbReference>
<evidence type="ECO:0000256" key="7">
    <source>
        <dbReference type="ARBA" id="ARBA00022989"/>
    </source>
</evidence>
<evidence type="ECO:0000256" key="5">
    <source>
        <dbReference type="ARBA" id="ARBA00022692"/>
    </source>
</evidence>
<feature type="transmembrane region" description="Helical" evidence="14">
    <location>
        <begin position="283"/>
        <end position="307"/>
    </location>
</feature>
<evidence type="ECO:0000256" key="10">
    <source>
        <dbReference type="ARBA" id="ARBA00023136"/>
    </source>
</evidence>
<evidence type="ECO:0000256" key="6">
    <source>
        <dbReference type="ARBA" id="ARBA00022847"/>
    </source>
</evidence>
<keyword evidence="9" id="KW-0406">Ion transport</keyword>
<comment type="subcellular location">
    <subcellularLocation>
        <location evidence="1">Cell membrane</location>
        <topology evidence="1">Multi-pass membrane protein</topology>
    </subcellularLocation>
</comment>
<accession>A0A3L9YUL8</accession>
<evidence type="ECO:0000256" key="3">
    <source>
        <dbReference type="ARBA" id="ARBA00022448"/>
    </source>
</evidence>